<keyword evidence="2" id="KW-0677">Repeat</keyword>
<evidence type="ECO:0000256" key="3">
    <source>
        <dbReference type="ARBA" id="ARBA00022786"/>
    </source>
</evidence>
<reference evidence="6" key="1">
    <citation type="submission" date="2023-07" db="EMBL/GenBank/DDBJ databases">
        <title>Black Yeasts Isolated from many extreme environments.</title>
        <authorList>
            <person name="Coleine C."/>
            <person name="Stajich J.E."/>
            <person name="Selbmann L."/>
        </authorList>
    </citation>
    <scope>NUCLEOTIDE SEQUENCE</scope>
    <source>
        <strain evidence="6">CCFEE 5485</strain>
    </source>
</reference>
<protein>
    <recommendedName>
        <fullName evidence="5">TATA-binding protein interacting (TIP20) domain-containing protein</fullName>
    </recommendedName>
</protein>
<dbReference type="EMBL" id="JAUTXT010000001">
    <property type="protein sequence ID" value="KAK3680062.1"/>
    <property type="molecule type" value="Genomic_DNA"/>
</dbReference>
<accession>A0AAE0WXR5</accession>
<feature type="region of interest" description="Disordered" evidence="4">
    <location>
        <begin position="470"/>
        <end position="520"/>
    </location>
</feature>
<dbReference type="SUPFAM" id="SSF48371">
    <property type="entry name" value="ARM repeat"/>
    <property type="match status" value="1"/>
</dbReference>
<feature type="compositionally biased region" description="Basic and acidic residues" evidence="4">
    <location>
        <begin position="308"/>
        <end position="324"/>
    </location>
</feature>
<feature type="region of interest" description="Disordered" evidence="4">
    <location>
        <begin position="305"/>
        <end position="324"/>
    </location>
</feature>
<feature type="region of interest" description="Disordered" evidence="4">
    <location>
        <begin position="368"/>
        <end position="399"/>
    </location>
</feature>
<dbReference type="InterPro" id="IPR039852">
    <property type="entry name" value="CAND1/CAND2"/>
</dbReference>
<dbReference type="GO" id="GO:0010265">
    <property type="term" value="P:SCF complex assembly"/>
    <property type="evidence" value="ECO:0007669"/>
    <property type="project" value="InterPro"/>
</dbReference>
<comment type="similarity">
    <text evidence="1">Belongs to the CAND family.</text>
</comment>
<dbReference type="InterPro" id="IPR011989">
    <property type="entry name" value="ARM-like"/>
</dbReference>
<dbReference type="Gene3D" id="1.25.10.10">
    <property type="entry name" value="Leucine-rich Repeat Variant"/>
    <property type="match status" value="1"/>
</dbReference>
<dbReference type="Pfam" id="PF25782">
    <property type="entry name" value="TPR_CAND1"/>
    <property type="match status" value="1"/>
</dbReference>
<evidence type="ECO:0000313" key="7">
    <source>
        <dbReference type="Proteomes" id="UP001274830"/>
    </source>
</evidence>
<evidence type="ECO:0000256" key="2">
    <source>
        <dbReference type="ARBA" id="ARBA00022737"/>
    </source>
</evidence>
<sequence length="1317" mass="143065">MAAQGVPTNPSSHNIATILPKLSDQDPDIRYMTLNDLHKMLLVGGPNFLSHDYTTCAKLVEGLLHTLNDSNGDVQNMSVQTLGAFVKKAPESILCPTIEKVSQVKTGNSVDTTLAATAVRQIVTSLAQPVAGVPRSGKVLEAYNAISKALIPRLVGKVVVPVPNAKGLPSPPRGMLEDDLASGHDSNAIDLLTDVARCFGPMLQEVELQALEQICMRILEAEKCGMVMKKKAVTAIAALSPYFTDGLLAHHVSYSIEQLRQPHITSQQRKLYLQVYGSLAKTIPQKFGPYLKTLTPFVLAPLSQEELEQQRESEAENEGERDVQLEEAREAALVAIENFLQACAQDMKAYIKDVADSSTRFLKYEPNVADDEDEEMEEEDEDEEEFEADEDFEEETGFDDEDDVSWKVRRCSAKTLHALIDTLDPNDPVVYGQIAPALIVRFKEKEESVRNEVIATLAFLIAKTGFSAAGHADNHHSTAQPSRKRRRGFSESLGSDHSAHHHTNGYASPSTPPPTDKATQGLAKMNPEVVKAVAKLLKSNTVPTTSKQALVSLIKDMVIAQKGGLADRTDQVLDPVIDVLSTLGSNPASNSLRVEIMHQLRVIAEYHSSSVIQPAKVVPALAKASKDRYAKVSAEALATIEAYIKALTPPRATKAQSGQYLSQLYQVAVERVGATDTDTEVRQKAVQALGLLIGRTSGSTGANLLSQNDRFAGQQIIAERLRNELTRLACVRAVDTIAVLAQSPQDFKPGWVDAVALELGAQLNKASRSLRGASLAALKMLAVNQASRESLSDSTISQLVSMLVSLLRPDDLHMMGPALIVLAAFAKDRPTLVATGDVISGICAIVVSSSITGVALDALVTCVDAIGQAGAGQNLMQALLNVGTQGDPDITGQVIGTLLVAGGEGKMGVRLADFTRELSVQQDETKKCLALSVLGEAALRLGTSCPLKPTSFTPYFADNSDKVKLSAAVALGRAGAGDVKTYLPSIMEALNSNERQYLLLHSVKELLQHSNAEEDIKPYMEVLWQNIVNSGQAEDNKVVGAECIGRLAIIDPAAYLPQLQTFLQNSNPADRGMVISALRYVFSETEGGYDDNLRTTIIPMLATMLADNNLDNQRMSLTTFNSALHNKPDLVLPHLQDLLPYAMRATVIRPELVREVKMGPFTLKVDDGKDMRHSAYETLYALLDTPASRQRLDIPAFYDRIVAGLGDEHEIKILCCLVLSKLLVIAPAETMRRLDDLAAALRAVLAEKLKENAVKQDVEKLNERQKAVIKVSVVLNKGAAAGVEESRGWRDYFEWVRKEMAPLLKTAEEEMRGAAEF</sequence>
<dbReference type="Proteomes" id="UP001274830">
    <property type="component" value="Unassembled WGS sequence"/>
</dbReference>
<feature type="domain" description="TATA-binding protein interacting (TIP20)" evidence="5">
    <location>
        <begin position="1130"/>
        <end position="1296"/>
    </location>
</feature>
<dbReference type="InterPro" id="IPR013932">
    <property type="entry name" value="TATA-bd_TIP120"/>
</dbReference>
<keyword evidence="3" id="KW-0833">Ubl conjugation pathway</keyword>
<dbReference type="PANTHER" id="PTHR12696">
    <property type="entry name" value="TIP120"/>
    <property type="match status" value="1"/>
</dbReference>
<organism evidence="6 7">
    <name type="scientific">Recurvomyces mirabilis</name>
    <dbReference type="NCBI Taxonomy" id="574656"/>
    <lineage>
        <taxon>Eukaryota</taxon>
        <taxon>Fungi</taxon>
        <taxon>Dikarya</taxon>
        <taxon>Ascomycota</taxon>
        <taxon>Pezizomycotina</taxon>
        <taxon>Dothideomycetes</taxon>
        <taxon>Dothideomycetidae</taxon>
        <taxon>Mycosphaerellales</taxon>
        <taxon>Teratosphaeriaceae</taxon>
        <taxon>Recurvomyces</taxon>
    </lineage>
</organism>
<evidence type="ECO:0000256" key="4">
    <source>
        <dbReference type="SAM" id="MobiDB-lite"/>
    </source>
</evidence>
<proteinExistence type="inferred from homology"/>
<name>A0AAE0WXR5_9PEZI</name>
<keyword evidence="7" id="KW-1185">Reference proteome</keyword>
<dbReference type="InterPro" id="IPR016024">
    <property type="entry name" value="ARM-type_fold"/>
</dbReference>
<comment type="caution">
    <text evidence="6">The sequence shown here is derived from an EMBL/GenBank/DDBJ whole genome shotgun (WGS) entry which is preliminary data.</text>
</comment>
<dbReference type="Pfam" id="PF08623">
    <property type="entry name" value="TIP120"/>
    <property type="match status" value="1"/>
</dbReference>
<gene>
    <name evidence="6" type="ORF">LTR78_000439</name>
</gene>
<evidence type="ECO:0000259" key="5">
    <source>
        <dbReference type="Pfam" id="PF08623"/>
    </source>
</evidence>
<evidence type="ECO:0000313" key="6">
    <source>
        <dbReference type="EMBL" id="KAK3680062.1"/>
    </source>
</evidence>
<evidence type="ECO:0000256" key="1">
    <source>
        <dbReference type="ARBA" id="ARBA00007657"/>
    </source>
</evidence>